<reference evidence="1" key="1">
    <citation type="journal article" date="2014" name="Front. Microbiol.">
        <title>High frequency of phylogenetically diverse reductive dehalogenase-homologous genes in deep subseafloor sedimentary metagenomes.</title>
        <authorList>
            <person name="Kawai M."/>
            <person name="Futagami T."/>
            <person name="Toyoda A."/>
            <person name="Takaki Y."/>
            <person name="Nishi S."/>
            <person name="Hori S."/>
            <person name="Arai W."/>
            <person name="Tsubouchi T."/>
            <person name="Morono Y."/>
            <person name="Uchiyama I."/>
            <person name="Ito T."/>
            <person name="Fujiyama A."/>
            <person name="Inagaki F."/>
            <person name="Takami H."/>
        </authorList>
    </citation>
    <scope>NUCLEOTIDE SEQUENCE</scope>
    <source>
        <strain evidence="1">Expedition CK06-06</strain>
    </source>
</reference>
<comment type="caution">
    <text evidence="1">The sequence shown here is derived from an EMBL/GenBank/DDBJ whole genome shotgun (WGS) entry which is preliminary data.</text>
</comment>
<dbReference type="EMBL" id="BARU01017977">
    <property type="protein sequence ID" value="GAH51022.1"/>
    <property type="molecule type" value="Genomic_DNA"/>
</dbReference>
<protein>
    <submittedName>
        <fullName evidence="1">Uncharacterized protein</fullName>
    </submittedName>
</protein>
<proteinExistence type="predicted"/>
<organism evidence="1">
    <name type="scientific">marine sediment metagenome</name>
    <dbReference type="NCBI Taxonomy" id="412755"/>
    <lineage>
        <taxon>unclassified sequences</taxon>
        <taxon>metagenomes</taxon>
        <taxon>ecological metagenomes</taxon>
    </lineage>
</organism>
<name>X1G1C1_9ZZZZ</name>
<gene>
    <name evidence="1" type="ORF">S03H2_29757</name>
</gene>
<sequence length="95" mass="10935">SAFRPYVLYQKLHGNWETIKRGRNINSFVSEISKRVEIVNRAKEIKTAYITHHGALSKSVRKIKDIVSNTNIVETNPSLVTHYLLGNNYVDFAFL</sequence>
<dbReference type="AlphaFoldDB" id="X1G1C1"/>
<accession>X1G1C1</accession>
<feature type="non-terminal residue" evidence="1">
    <location>
        <position position="1"/>
    </location>
</feature>
<evidence type="ECO:0000313" key="1">
    <source>
        <dbReference type="EMBL" id="GAH51022.1"/>
    </source>
</evidence>